<organism evidence="5 7">
    <name type="scientific">Rotaria sordida</name>
    <dbReference type="NCBI Taxonomy" id="392033"/>
    <lineage>
        <taxon>Eukaryota</taxon>
        <taxon>Metazoa</taxon>
        <taxon>Spiralia</taxon>
        <taxon>Gnathifera</taxon>
        <taxon>Rotifera</taxon>
        <taxon>Eurotatoria</taxon>
        <taxon>Bdelloidea</taxon>
        <taxon>Philodinida</taxon>
        <taxon>Philodinidae</taxon>
        <taxon>Rotaria</taxon>
    </lineage>
</organism>
<dbReference type="Gene3D" id="2.170.16.10">
    <property type="entry name" value="Hedgehog/Intein (Hint) domain"/>
    <property type="match status" value="1"/>
</dbReference>
<comment type="caution">
    <text evidence="5">The sequence shown here is derived from an EMBL/GenBank/DDBJ whole genome shotgun (WGS) entry which is preliminary data.</text>
</comment>
<dbReference type="InterPro" id="IPR006141">
    <property type="entry name" value="Intein_N"/>
</dbReference>
<evidence type="ECO:0000313" key="6">
    <source>
        <dbReference type="EMBL" id="CAF4057225.1"/>
    </source>
</evidence>
<evidence type="ECO:0000259" key="4">
    <source>
        <dbReference type="SMART" id="SM00306"/>
    </source>
</evidence>
<sequence length="239" mass="26862">MYVFKIVILYLAAIHHSYGQQSGKDGANADSTDVGIGCFSGDSSIMLTNGEQKQLDCLEIGDEILAVDHLEIVSTEMIFMLDKQRSKQAKFYTFITNSGHKITLTDLHLIPIISSNNKMNYIAARQVQLGDQLYVLMNGHIESSPVRNITIEIKKGYFAPLTLTGTILINDVLASCYASAKNHQWAQTSMAPFRWYYKLARFISVNEPFDNNGTDGIHWVVQMIYQLIIYTQPSALQIL</sequence>
<evidence type="ECO:0000313" key="7">
    <source>
        <dbReference type="Proteomes" id="UP000663864"/>
    </source>
</evidence>
<evidence type="ECO:0000256" key="1">
    <source>
        <dbReference type="ARBA" id="ARBA00022473"/>
    </source>
</evidence>
<feature type="chain" id="PRO_5035603751" description="Hint domain-containing protein" evidence="3">
    <location>
        <begin position="20"/>
        <end position="239"/>
    </location>
</feature>
<dbReference type="InterPro" id="IPR001767">
    <property type="entry name" value="Hedgehog_Hint"/>
</dbReference>
<dbReference type="PANTHER" id="PTHR11889:SF31">
    <property type="entry name" value="PROTEIN HEDGEHOG"/>
    <property type="match status" value="1"/>
</dbReference>
<evidence type="ECO:0000313" key="5">
    <source>
        <dbReference type="EMBL" id="CAF1278143.1"/>
    </source>
</evidence>
<dbReference type="InterPro" id="IPR036844">
    <property type="entry name" value="Hint_dom_sf"/>
</dbReference>
<proteinExistence type="predicted"/>
<dbReference type="GO" id="GO:0007267">
    <property type="term" value="P:cell-cell signaling"/>
    <property type="evidence" value="ECO:0007669"/>
    <property type="project" value="InterPro"/>
</dbReference>
<dbReference type="Proteomes" id="UP000663836">
    <property type="component" value="Unassembled WGS sequence"/>
</dbReference>
<dbReference type="GO" id="GO:0016540">
    <property type="term" value="P:protein autoprocessing"/>
    <property type="evidence" value="ECO:0007669"/>
    <property type="project" value="InterPro"/>
</dbReference>
<dbReference type="EMBL" id="CAJOBD010006294">
    <property type="protein sequence ID" value="CAF4057225.1"/>
    <property type="molecule type" value="Genomic_DNA"/>
</dbReference>
<dbReference type="SMART" id="SM00306">
    <property type="entry name" value="HintN"/>
    <property type="match status" value="1"/>
</dbReference>
<gene>
    <name evidence="6" type="ORF">JBS370_LOCUS29380</name>
    <name evidence="5" type="ORF">ZHD862_LOCUS26783</name>
</gene>
<dbReference type="AlphaFoldDB" id="A0A815BU86"/>
<evidence type="ECO:0000256" key="2">
    <source>
        <dbReference type="ARBA" id="ARBA00022729"/>
    </source>
</evidence>
<dbReference type="EMBL" id="CAJNOT010002043">
    <property type="protein sequence ID" value="CAF1278143.1"/>
    <property type="molecule type" value="Genomic_DNA"/>
</dbReference>
<accession>A0A815BU86</accession>
<keyword evidence="2 3" id="KW-0732">Signal</keyword>
<dbReference type="PROSITE" id="PS50817">
    <property type="entry name" value="INTEIN_N_TER"/>
    <property type="match status" value="1"/>
</dbReference>
<evidence type="ECO:0000256" key="3">
    <source>
        <dbReference type="SAM" id="SignalP"/>
    </source>
</evidence>
<dbReference type="Pfam" id="PF01079">
    <property type="entry name" value="Hint"/>
    <property type="match status" value="1"/>
</dbReference>
<reference evidence="5" key="1">
    <citation type="submission" date="2021-02" db="EMBL/GenBank/DDBJ databases">
        <authorList>
            <person name="Nowell W R."/>
        </authorList>
    </citation>
    <scope>NUCLEOTIDE SEQUENCE</scope>
</reference>
<dbReference type="PANTHER" id="PTHR11889">
    <property type="entry name" value="HEDGEHOG"/>
    <property type="match status" value="1"/>
</dbReference>
<dbReference type="GO" id="GO:0016539">
    <property type="term" value="P:intein-mediated protein splicing"/>
    <property type="evidence" value="ECO:0007669"/>
    <property type="project" value="InterPro"/>
</dbReference>
<dbReference type="InterPro" id="IPR050387">
    <property type="entry name" value="Hedgehog_Signaling"/>
</dbReference>
<name>A0A815BU86_9BILA</name>
<dbReference type="GO" id="GO:0048731">
    <property type="term" value="P:system development"/>
    <property type="evidence" value="ECO:0007669"/>
    <property type="project" value="UniProtKB-ARBA"/>
</dbReference>
<dbReference type="CDD" id="cd00081">
    <property type="entry name" value="Hint"/>
    <property type="match status" value="1"/>
</dbReference>
<keyword evidence="1" id="KW-0217">Developmental protein</keyword>
<dbReference type="PRINTS" id="PR00632">
    <property type="entry name" value="SONICHHOG"/>
</dbReference>
<dbReference type="InterPro" id="IPR001657">
    <property type="entry name" value="Hedgehog"/>
</dbReference>
<dbReference type="SUPFAM" id="SSF51294">
    <property type="entry name" value="Hedgehog/intein (Hint) domain"/>
    <property type="match status" value="1"/>
</dbReference>
<feature type="signal peptide" evidence="3">
    <location>
        <begin position="1"/>
        <end position="19"/>
    </location>
</feature>
<dbReference type="Proteomes" id="UP000663864">
    <property type="component" value="Unassembled WGS sequence"/>
</dbReference>
<protein>
    <recommendedName>
        <fullName evidence="4">Hint domain-containing protein</fullName>
    </recommendedName>
</protein>
<feature type="domain" description="Hint" evidence="4">
    <location>
        <begin position="36"/>
        <end position="137"/>
    </location>
</feature>
<dbReference type="InterPro" id="IPR003587">
    <property type="entry name" value="Hint_dom_N"/>
</dbReference>